<keyword evidence="1" id="KW-1133">Transmembrane helix</keyword>
<evidence type="ECO:0000313" key="5">
    <source>
        <dbReference type="Proteomes" id="UP000396862"/>
    </source>
</evidence>
<feature type="transmembrane region" description="Helical" evidence="1">
    <location>
        <begin position="12"/>
        <end position="29"/>
    </location>
</feature>
<dbReference type="EMBL" id="BLAU01000001">
    <property type="protein sequence ID" value="GET21965.1"/>
    <property type="molecule type" value="Genomic_DNA"/>
</dbReference>
<dbReference type="Proteomes" id="UP000396862">
    <property type="component" value="Unassembled WGS sequence"/>
</dbReference>
<proteinExistence type="predicted"/>
<protein>
    <submittedName>
        <fullName evidence="3">Uncharacterized protein</fullName>
    </submittedName>
</protein>
<organism evidence="3 4">
    <name type="scientific">Prolixibacter denitrificans</name>
    <dbReference type="NCBI Taxonomy" id="1541063"/>
    <lineage>
        <taxon>Bacteria</taxon>
        <taxon>Pseudomonadati</taxon>
        <taxon>Bacteroidota</taxon>
        <taxon>Bacteroidia</taxon>
        <taxon>Marinilabiliales</taxon>
        <taxon>Prolixibacteraceae</taxon>
        <taxon>Prolixibacter</taxon>
    </lineage>
</organism>
<evidence type="ECO:0000256" key="1">
    <source>
        <dbReference type="SAM" id="Phobius"/>
    </source>
</evidence>
<comment type="caution">
    <text evidence="3">The sequence shown here is derived from an EMBL/GenBank/DDBJ whole genome shotgun (WGS) entry which is preliminary data.</text>
</comment>
<evidence type="ECO:0000313" key="4">
    <source>
        <dbReference type="Proteomes" id="UP000240621"/>
    </source>
</evidence>
<sequence>MKKEILQFGKQFLLTALIMSLCLLLFDLWDPIKQMITGHFDSEKDLTSYISLKTDIPVIVAVSIVMARASMRRKKATKN</sequence>
<feature type="transmembrane region" description="Helical" evidence="1">
    <location>
        <begin position="49"/>
        <end position="69"/>
    </location>
</feature>
<dbReference type="EMBL" id="PYGC01000004">
    <property type="protein sequence ID" value="PSK83152.1"/>
    <property type="molecule type" value="Genomic_DNA"/>
</dbReference>
<keyword evidence="1" id="KW-0472">Membrane</keyword>
<keyword evidence="5" id="KW-1185">Reference proteome</keyword>
<accession>A0A2P8CE11</accession>
<reference evidence="3 4" key="1">
    <citation type="submission" date="2018-03" db="EMBL/GenBank/DDBJ databases">
        <title>Genomic Encyclopedia of Archaeal and Bacterial Type Strains, Phase II (KMG-II): from individual species to whole genera.</title>
        <authorList>
            <person name="Goeker M."/>
        </authorList>
    </citation>
    <scope>NUCLEOTIDE SEQUENCE [LARGE SCALE GENOMIC DNA]</scope>
    <source>
        <strain evidence="3 4">DSM 27267</strain>
    </source>
</reference>
<evidence type="ECO:0000313" key="3">
    <source>
        <dbReference type="EMBL" id="PSK83152.1"/>
    </source>
</evidence>
<keyword evidence="1" id="KW-0812">Transmembrane</keyword>
<evidence type="ECO:0000313" key="2">
    <source>
        <dbReference type="EMBL" id="GET21965.1"/>
    </source>
</evidence>
<dbReference type="RefSeq" id="WP_106541955.1">
    <property type="nucleotide sequence ID" value="NZ_BLAU01000001.1"/>
</dbReference>
<dbReference type="AlphaFoldDB" id="A0A2P8CE11"/>
<gene>
    <name evidence="3" type="ORF">CLV93_10482</name>
    <name evidence="2" type="ORF">JCM18694_22110</name>
</gene>
<name>A0A2P8CE11_9BACT</name>
<reference evidence="2 5" key="2">
    <citation type="submission" date="2019-10" db="EMBL/GenBank/DDBJ databases">
        <title>Prolixibacter strains distinguished by the presence of nitrate reductase genes were adept at nitrate-dependent anaerobic corrosion of metallic iron and carbon steel.</title>
        <authorList>
            <person name="Iino T."/>
            <person name="Shono N."/>
            <person name="Ito K."/>
            <person name="Nakamura R."/>
            <person name="Sueoka K."/>
            <person name="Harayama S."/>
            <person name="Ohkuma M."/>
        </authorList>
    </citation>
    <scope>NUCLEOTIDE SEQUENCE [LARGE SCALE GENOMIC DNA]</scope>
    <source>
        <strain evidence="2 5">MIC1-1</strain>
    </source>
</reference>
<dbReference type="Proteomes" id="UP000240621">
    <property type="component" value="Unassembled WGS sequence"/>
</dbReference>